<dbReference type="CDD" id="cd06261">
    <property type="entry name" value="TM_PBP2"/>
    <property type="match status" value="1"/>
</dbReference>
<dbReference type="Pfam" id="PF00528">
    <property type="entry name" value="BPD_transp_1"/>
    <property type="match status" value="1"/>
</dbReference>
<reference evidence="8" key="1">
    <citation type="journal article" date="2014" name="Int. J. Syst. Evol. Microbiol.">
        <title>Complete genome sequence of Corynebacterium casei LMG S-19264T (=DSM 44701T), isolated from a smear-ripened cheese.</title>
        <authorList>
            <consortium name="US DOE Joint Genome Institute (JGI-PGF)"/>
            <person name="Walter F."/>
            <person name="Albersmeier A."/>
            <person name="Kalinowski J."/>
            <person name="Ruckert C."/>
        </authorList>
    </citation>
    <scope>NUCLEOTIDE SEQUENCE</scope>
    <source>
        <strain evidence="8">JCM 18487</strain>
    </source>
</reference>
<keyword evidence="9" id="KW-1185">Reference proteome</keyword>
<feature type="transmembrane region" description="Helical" evidence="6">
    <location>
        <begin position="234"/>
        <end position="255"/>
    </location>
</feature>
<reference evidence="8" key="2">
    <citation type="submission" date="2020-09" db="EMBL/GenBank/DDBJ databases">
        <authorList>
            <person name="Sun Q."/>
            <person name="Ohkuma M."/>
        </authorList>
    </citation>
    <scope>NUCLEOTIDE SEQUENCE</scope>
    <source>
        <strain evidence="8">JCM 18487</strain>
    </source>
</reference>
<evidence type="ECO:0000313" key="8">
    <source>
        <dbReference type="EMBL" id="GGJ12270.1"/>
    </source>
</evidence>
<dbReference type="PROSITE" id="PS50928">
    <property type="entry name" value="ABC_TM1"/>
    <property type="match status" value="1"/>
</dbReference>
<keyword evidence="3 6" id="KW-0812">Transmembrane</keyword>
<dbReference type="PANTHER" id="PTHR43496:SF1">
    <property type="entry name" value="POLYGALACTURONAN_RHAMNOGALACTURONAN TRANSPORT SYSTEM PERMEASE PROTEIN YTEP"/>
    <property type="match status" value="1"/>
</dbReference>
<feature type="domain" description="ABC transmembrane type-1" evidence="7">
    <location>
        <begin position="93"/>
        <end position="308"/>
    </location>
</feature>
<protein>
    <submittedName>
        <fullName evidence="8">Protein LplB</fullName>
    </submittedName>
</protein>
<accession>A0A917KHA7</accession>
<dbReference type="RefSeq" id="WP_188883122.1">
    <property type="nucleotide sequence ID" value="NZ_BMOY01000044.1"/>
</dbReference>
<name>A0A917KHA7_9BACL</name>
<evidence type="ECO:0000256" key="3">
    <source>
        <dbReference type="ARBA" id="ARBA00022692"/>
    </source>
</evidence>
<evidence type="ECO:0000313" key="9">
    <source>
        <dbReference type="Proteomes" id="UP000637695"/>
    </source>
</evidence>
<comment type="similarity">
    <text evidence="6">Belongs to the binding-protein-dependent transport system permease family.</text>
</comment>
<feature type="transmembrane region" description="Helical" evidence="6">
    <location>
        <begin position="97"/>
        <end position="118"/>
    </location>
</feature>
<feature type="transmembrane region" description="Helical" evidence="6">
    <location>
        <begin position="194"/>
        <end position="213"/>
    </location>
</feature>
<keyword evidence="4 6" id="KW-1133">Transmembrane helix</keyword>
<dbReference type="EMBL" id="BMOY01000044">
    <property type="protein sequence ID" value="GGJ12270.1"/>
    <property type="molecule type" value="Genomic_DNA"/>
</dbReference>
<feature type="transmembrane region" description="Helical" evidence="6">
    <location>
        <begin position="33"/>
        <end position="60"/>
    </location>
</feature>
<dbReference type="InterPro" id="IPR035906">
    <property type="entry name" value="MetI-like_sf"/>
</dbReference>
<evidence type="ECO:0000259" key="7">
    <source>
        <dbReference type="PROSITE" id="PS50928"/>
    </source>
</evidence>
<evidence type="ECO:0000256" key="5">
    <source>
        <dbReference type="ARBA" id="ARBA00023136"/>
    </source>
</evidence>
<feature type="transmembrane region" description="Helical" evidence="6">
    <location>
        <begin position="287"/>
        <end position="312"/>
    </location>
</feature>
<dbReference type="PANTHER" id="PTHR43496">
    <property type="entry name" value="PROTEIN LPLB"/>
    <property type="match status" value="1"/>
</dbReference>
<feature type="transmembrane region" description="Helical" evidence="6">
    <location>
        <begin position="130"/>
        <end position="153"/>
    </location>
</feature>
<evidence type="ECO:0000256" key="4">
    <source>
        <dbReference type="ARBA" id="ARBA00022989"/>
    </source>
</evidence>
<dbReference type="GO" id="GO:0005886">
    <property type="term" value="C:plasma membrane"/>
    <property type="evidence" value="ECO:0007669"/>
    <property type="project" value="UniProtKB-SubCell"/>
</dbReference>
<evidence type="ECO:0000256" key="1">
    <source>
        <dbReference type="ARBA" id="ARBA00004141"/>
    </source>
</evidence>
<dbReference type="Gene3D" id="1.10.3720.10">
    <property type="entry name" value="MetI-like"/>
    <property type="match status" value="1"/>
</dbReference>
<dbReference type="GO" id="GO:0055085">
    <property type="term" value="P:transmembrane transport"/>
    <property type="evidence" value="ECO:0007669"/>
    <property type="project" value="InterPro"/>
</dbReference>
<dbReference type="AlphaFoldDB" id="A0A917KHA7"/>
<dbReference type="Proteomes" id="UP000637695">
    <property type="component" value="Unassembled WGS sequence"/>
</dbReference>
<sequence length="321" mass="37283">MEAQVKAQSANMATVPPLRMRQPLWKRIWKERWIYALFLPGFLYFIIFCYLPMWGVLMAFQNFQPYLGFWHSQWVGLQNFITFFSDPSFWQLFRNTFILAIYNIIFFFPATIIMALLLNEVRNAIFKRTVQTLVYIPHFLSWVVVVGICYMLLNPQDGLINDLLMRMGHAKIDFLESSAWFRPLIVLQMLWKETGWGTIIFLAALAGVNPELYEAATIDGAGRWRQLWHITLPSIRSVIIILLILRLGNFLNVGFEQIWLMLNPLNRDVGDVFDTYTWLVGLQQGQFSYATAVGLFKSVVGLVLVLGANWLAKRFGEEGVY</sequence>
<proteinExistence type="inferred from homology"/>
<keyword evidence="5 6" id="KW-0472">Membrane</keyword>
<dbReference type="InterPro" id="IPR000515">
    <property type="entry name" value="MetI-like"/>
</dbReference>
<dbReference type="SUPFAM" id="SSF161098">
    <property type="entry name" value="MetI-like"/>
    <property type="match status" value="1"/>
</dbReference>
<evidence type="ECO:0000256" key="6">
    <source>
        <dbReference type="RuleBase" id="RU363032"/>
    </source>
</evidence>
<comment type="caution">
    <text evidence="8">The sequence shown here is derived from an EMBL/GenBank/DDBJ whole genome shotgun (WGS) entry which is preliminary data.</text>
</comment>
<keyword evidence="2 6" id="KW-0813">Transport</keyword>
<organism evidence="8 9">
    <name type="scientific">Alicyclobacillus cellulosilyticus</name>
    <dbReference type="NCBI Taxonomy" id="1003997"/>
    <lineage>
        <taxon>Bacteria</taxon>
        <taxon>Bacillati</taxon>
        <taxon>Bacillota</taxon>
        <taxon>Bacilli</taxon>
        <taxon>Bacillales</taxon>
        <taxon>Alicyclobacillaceae</taxon>
        <taxon>Alicyclobacillus</taxon>
    </lineage>
</organism>
<comment type="subcellular location">
    <subcellularLocation>
        <location evidence="6">Cell membrane</location>
        <topology evidence="6">Multi-pass membrane protein</topology>
    </subcellularLocation>
    <subcellularLocation>
        <location evidence="1">Membrane</location>
        <topology evidence="1">Multi-pass membrane protein</topology>
    </subcellularLocation>
</comment>
<evidence type="ECO:0000256" key="2">
    <source>
        <dbReference type="ARBA" id="ARBA00022448"/>
    </source>
</evidence>
<gene>
    <name evidence="8" type="primary">lplB</name>
    <name evidence="8" type="ORF">GCM10010885_22060</name>
</gene>